<dbReference type="InterPro" id="IPR036527">
    <property type="entry name" value="SCP2_sterol-bd_dom_sf"/>
</dbReference>
<feature type="transmembrane region" description="Helical" evidence="2">
    <location>
        <begin position="575"/>
        <end position="597"/>
    </location>
</feature>
<evidence type="ECO:0000259" key="3">
    <source>
        <dbReference type="PROSITE" id="PS50195"/>
    </source>
</evidence>
<feature type="transmembrane region" description="Helical" evidence="2">
    <location>
        <begin position="651"/>
        <end position="670"/>
    </location>
</feature>
<dbReference type="PANTHER" id="PTHR43173">
    <property type="entry name" value="ABC1 FAMILY PROTEIN"/>
    <property type="match status" value="1"/>
</dbReference>
<feature type="region of interest" description="Disordered" evidence="1">
    <location>
        <begin position="784"/>
        <end position="815"/>
    </location>
</feature>
<keyword evidence="2" id="KW-0812">Transmembrane</keyword>
<dbReference type="Gene3D" id="3.40.710.10">
    <property type="entry name" value="DD-peptidase/beta-lactamase superfamily"/>
    <property type="match status" value="1"/>
</dbReference>
<keyword evidence="2" id="KW-1133">Transmembrane helix</keyword>
<dbReference type="SUPFAM" id="SSF55718">
    <property type="entry name" value="SCP-like"/>
    <property type="match status" value="1"/>
</dbReference>
<dbReference type="InterPro" id="IPR051130">
    <property type="entry name" value="Mito_struct-func_regulator"/>
</dbReference>
<dbReference type="InterPro" id="IPR004147">
    <property type="entry name" value="ABC1_dom"/>
</dbReference>
<dbReference type="SUPFAM" id="SSF56601">
    <property type="entry name" value="beta-lactamase/transpeptidase-like"/>
    <property type="match status" value="1"/>
</dbReference>
<dbReference type="Pfam" id="PF02036">
    <property type="entry name" value="SCP2"/>
    <property type="match status" value="1"/>
</dbReference>
<dbReference type="OrthoDB" id="427480at2759"/>
<protein>
    <submittedName>
        <fullName evidence="4">ABC1 family protein</fullName>
    </submittedName>
</protein>
<dbReference type="Proteomes" id="UP000037460">
    <property type="component" value="Unassembled WGS sequence"/>
</dbReference>
<evidence type="ECO:0000256" key="1">
    <source>
        <dbReference type="SAM" id="MobiDB-lite"/>
    </source>
</evidence>
<dbReference type="CDD" id="cd05121">
    <property type="entry name" value="ABC1_ADCK3-like"/>
    <property type="match status" value="1"/>
</dbReference>
<feature type="region of interest" description="Disordered" evidence="1">
    <location>
        <begin position="255"/>
        <end position="294"/>
    </location>
</feature>
<dbReference type="InterPro" id="IPR011009">
    <property type="entry name" value="Kinase-like_dom_sf"/>
</dbReference>
<comment type="caution">
    <text evidence="4">The sequence shown here is derived from an EMBL/GenBank/DDBJ whole genome shotgun (WGS) entry which is preliminary data.</text>
</comment>
<feature type="transmembrane region" description="Helical" evidence="2">
    <location>
        <begin position="503"/>
        <end position="521"/>
    </location>
</feature>
<dbReference type="InterPro" id="IPR001466">
    <property type="entry name" value="Beta-lactam-related"/>
</dbReference>
<dbReference type="Pfam" id="PF00787">
    <property type="entry name" value="PX"/>
    <property type="match status" value="1"/>
</dbReference>
<feature type="domain" description="PX" evidence="3">
    <location>
        <begin position="136"/>
        <end position="255"/>
    </location>
</feature>
<keyword evidence="2" id="KW-0472">Membrane</keyword>
<organism evidence="4 5">
    <name type="scientific">Chrysochromulina tobinii</name>
    <dbReference type="NCBI Taxonomy" id="1460289"/>
    <lineage>
        <taxon>Eukaryota</taxon>
        <taxon>Haptista</taxon>
        <taxon>Haptophyta</taxon>
        <taxon>Prymnesiophyceae</taxon>
        <taxon>Prymnesiales</taxon>
        <taxon>Chrysochromulinaceae</taxon>
        <taxon>Chrysochromulina</taxon>
    </lineage>
</organism>
<dbReference type="InterPro" id="IPR012338">
    <property type="entry name" value="Beta-lactam/transpept-like"/>
</dbReference>
<accession>A0A0M0JN58</accession>
<reference evidence="5" key="1">
    <citation type="journal article" date="2015" name="PLoS Genet.">
        <title>Genome Sequence and Transcriptome Analyses of Chrysochromulina tobin: Metabolic Tools for Enhanced Algal Fitness in the Prominent Order Prymnesiales (Haptophyceae).</title>
        <authorList>
            <person name="Hovde B.T."/>
            <person name="Deodato C.R."/>
            <person name="Hunsperger H.M."/>
            <person name="Ryken S.A."/>
            <person name="Yost W."/>
            <person name="Jha R.K."/>
            <person name="Patterson J."/>
            <person name="Monnat R.J. Jr."/>
            <person name="Barlow S.B."/>
            <person name="Starkenburg S.R."/>
            <person name="Cattolico R.A."/>
        </authorList>
    </citation>
    <scope>NUCLEOTIDE SEQUENCE</scope>
    <source>
        <strain evidence="5">CCMP291</strain>
    </source>
</reference>
<proteinExistence type="predicted"/>
<feature type="transmembrane region" description="Helical" evidence="2">
    <location>
        <begin position="628"/>
        <end position="645"/>
    </location>
</feature>
<dbReference type="Gene3D" id="3.30.1520.10">
    <property type="entry name" value="Phox-like domain"/>
    <property type="match status" value="1"/>
</dbReference>
<dbReference type="InterPro" id="IPR001683">
    <property type="entry name" value="PX_dom"/>
</dbReference>
<evidence type="ECO:0000256" key="2">
    <source>
        <dbReference type="SAM" id="Phobius"/>
    </source>
</evidence>
<dbReference type="CDD" id="cd06093">
    <property type="entry name" value="PX_domain"/>
    <property type="match status" value="1"/>
</dbReference>
<evidence type="ECO:0000313" key="4">
    <source>
        <dbReference type="EMBL" id="KOO28004.1"/>
    </source>
</evidence>
<dbReference type="SUPFAM" id="SSF56112">
    <property type="entry name" value="Protein kinase-like (PK-like)"/>
    <property type="match status" value="1"/>
</dbReference>
<dbReference type="Gene3D" id="3.30.1050.10">
    <property type="entry name" value="SCP2 sterol-binding domain"/>
    <property type="match status" value="1"/>
</dbReference>
<dbReference type="EMBL" id="JWZX01002635">
    <property type="protein sequence ID" value="KOO28004.1"/>
    <property type="molecule type" value="Genomic_DNA"/>
</dbReference>
<feature type="compositionally biased region" description="Low complexity" evidence="1">
    <location>
        <begin position="795"/>
        <end position="805"/>
    </location>
</feature>
<feature type="region of interest" description="Disordered" evidence="1">
    <location>
        <begin position="322"/>
        <end position="344"/>
    </location>
</feature>
<feature type="transmembrane region" description="Helical" evidence="2">
    <location>
        <begin position="477"/>
        <end position="496"/>
    </location>
</feature>
<dbReference type="PROSITE" id="PS50195">
    <property type="entry name" value="PX"/>
    <property type="match status" value="1"/>
</dbReference>
<dbReference type="Pfam" id="PF03109">
    <property type="entry name" value="ABC1"/>
    <property type="match status" value="2"/>
</dbReference>
<dbReference type="PANTHER" id="PTHR43173:SF3">
    <property type="entry name" value="ABC1 FAMILY PROTEIN"/>
    <property type="match status" value="1"/>
</dbReference>
<sequence>MSEDDDLRLFLACLDTAARVPIPVLTKPTVIRFALGSAGTWALKARSDMPGSLEHEAGPAEARESADCTLSCALPVLLDIANGRKKPAIAYMKGLITVKGDRSVFQPLTGVLRAAALDFKAQREARAAEAERRGNTGLRVAVHSPTLVADTREKYAVYVLDVSEGTSHWSVTRRWSELRALERRISRMKPPVRGIVGLPRTLDFAGSLEPAFLANRAKIMQAYLGDLLRAAPTSVMRCTGASVALREFLSPSGDAPPFASPGAGAGGSGGVGGRRSNEMSRASDPGRSKFGNRLEMLEMEREARRDDDEACSNVSGFEPVGGGGLRYAGDGSPAAVRPTASAGRPMPRGAAGAVVGAPLNGGVSGYRVADAYSSEAVGVGGGAASVSSPTAAVVDSVGLLLERLLSAAACTPISAERNEVYLATRVQTLAQLRALLASSAAERLARLSVLSVLGGITRLGLCSVLPAALALMAAEHMWTLVTLSCLALALAGATLGGSARLRVGMLLSWALVGCAYGAVLATRGAEAAAAVEAMSASAPMADQLHLSAEPPTSAAADAAAAVATPFHSNSDAADAMGVVGAAGAVAALPGLLAAYLVPATALLEYTVSGCAHAYEVLGTALFAEPARTGLGLCMVLSVTLGLYLFGRLLRIWLLALGLILGYYSLAKALAPLTRRSRRVATAEERIYSIVHGLVAPWMCAQLVSLRSVYVKFGQYIGGRADIVPPEWADGLKLLQDDLPPCPPGYLRRVIQEEFGKPIEAIFESLDVQPIASASVAQVHVGYLHPPKRSPQRPPASGEGAAMAAEGTEDAEASRRRRKVVLKLQHDGVASLMRKDMFTALRIARLACYFNASFNNLYTVLVAWEQEMYNELDFNHEANNLRVVQANLERAGVEAVVPVPLPSLVSTRAFAMSYEDGFKLTDEAAMAMHAVDKEALMCRIIQVYGQQLFIDGFFNADPHAGNLLVQVKRGRAHPVLLDFGMTVRLSETQRIGYAALAFAAHQLDICGLREALKMLGVINNRMDQDPSKDMEFWRFFLRDTSSRAQAQKDTKTFFDKRIAEARQDRAAGRERRKLESIPPSLIFFWRVIGLIRGLCAQMEVKVPYMELLASRARIALAAQTPAPMRALTLAPPAVYLPAATPLHRRLGVLLAQLCEEAAVAAGVQVCVHRDSSIVAEACAGFRGITDARGLTTSTPMPLLELSNFLPVLSLHSLVASGVVTYDTPIDPKWPGCKAAAAAGYTIGDALCHRVPLDSSQLWRQTAKDLSSLAVQFEKVSATPLRQVGAAESGKPRTPKVSGVAYATMLAGIIEGVSKSTYTAQLRTKLLEPLGLEKTLHGGGLSPELQAETAAVSTGLAAQLQRFQSLSDQGLSMPGMSMSMGMGMSMGMSMGSPNGASGATLGGANASMDTSETGNAVGPAALFAHELPLNAGMVNSSFVRSGCWPGLASFGTARGLALLLAAAARGGMGSIAALSEESGVEPSLLFGERVWARGLQRYECEGGLEQYVLGLHSFGGSFAFFSPTSGIAVAILLNDAQLDYSVTRRILDVVAEELQLGQIDFLGGGLF</sequence>
<evidence type="ECO:0000313" key="5">
    <source>
        <dbReference type="Proteomes" id="UP000037460"/>
    </source>
</evidence>
<dbReference type="InterPro" id="IPR036871">
    <property type="entry name" value="PX_dom_sf"/>
</dbReference>
<gene>
    <name evidence="4" type="ORF">Ctob_007044</name>
</gene>
<dbReference type="Pfam" id="PF00144">
    <property type="entry name" value="Beta-lactamase"/>
    <property type="match status" value="1"/>
</dbReference>
<name>A0A0M0JN58_9EUKA</name>
<dbReference type="SUPFAM" id="SSF64268">
    <property type="entry name" value="PX domain"/>
    <property type="match status" value="1"/>
</dbReference>
<dbReference type="InterPro" id="IPR003033">
    <property type="entry name" value="SCP2_sterol-bd_dom"/>
</dbReference>
<dbReference type="GO" id="GO:0035091">
    <property type="term" value="F:phosphatidylinositol binding"/>
    <property type="evidence" value="ECO:0007669"/>
    <property type="project" value="InterPro"/>
</dbReference>
<feature type="compositionally biased region" description="Gly residues" evidence="1">
    <location>
        <begin position="263"/>
        <end position="273"/>
    </location>
</feature>
<keyword evidence="5" id="KW-1185">Reference proteome</keyword>